<evidence type="ECO:0000259" key="6">
    <source>
        <dbReference type="Pfam" id="PF04542"/>
    </source>
</evidence>
<comment type="similarity">
    <text evidence="1">Belongs to the sigma-70 factor family. ECF subfamily.</text>
</comment>
<keyword evidence="4" id="KW-0238">DNA-binding</keyword>
<sequence length="156" mass="18316">MDEIYKEYADLIYKYLFSLSLNTHTAEELTQEAFYRAILSIDTYNGSCKMSTWLCQIAKHLWYQELEKNRRRKTEVLDDSLPDGSPSIESTVLAQQDKLSIYHLLHSLPDPMREVMYLRLSGELSYKEIGEVLNQSETWARVTFYRGKKTLMEGLE</sequence>
<dbReference type="Gene3D" id="1.10.10.10">
    <property type="entry name" value="Winged helix-like DNA-binding domain superfamily/Winged helix DNA-binding domain"/>
    <property type="match status" value="1"/>
</dbReference>
<evidence type="ECO:0000256" key="1">
    <source>
        <dbReference type="ARBA" id="ARBA00010641"/>
    </source>
</evidence>
<gene>
    <name evidence="8" type="ORF">Ami103574_13890</name>
</gene>
<dbReference type="GO" id="GO:0003677">
    <property type="term" value="F:DNA binding"/>
    <property type="evidence" value="ECO:0007669"/>
    <property type="project" value="UniProtKB-KW"/>
</dbReference>
<keyword evidence="2" id="KW-0805">Transcription regulation</keyword>
<dbReference type="InterPro" id="IPR036388">
    <property type="entry name" value="WH-like_DNA-bd_sf"/>
</dbReference>
<keyword evidence="5" id="KW-0804">Transcription</keyword>
<dbReference type="InterPro" id="IPR013325">
    <property type="entry name" value="RNA_pol_sigma_r2"/>
</dbReference>
<dbReference type="InterPro" id="IPR013324">
    <property type="entry name" value="RNA_pol_sigma_r3/r4-like"/>
</dbReference>
<evidence type="ECO:0000259" key="7">
    <source>
        <dbReference type="Pfam" id="PF08281"/>
    </source>
</evidence>
<keyword evidence="9" id="KW-1185">Reference proteome</keyword>
<keyword evidence="3" id="KW-0731">Sigma factor</keyword>
<protein>
    <submittedName>
        <fullName evidence="8">Sigma-70 family RNA polymerase sigma factor</fullName>
    </submittedName>
</protein>
<dbReference type="SUPFAM" id="SSF88659">
    <property type="entry name" value="Sigma3 and sigma4 domains of RNA polymerase sigma factors"/>
    <property type="match status" value="1"/>
</dbReference>
<evidence type="ECO:0000256" key="5">
    <source>
        <dbReference type="ARBA" id="ARBA00023163"/>
    </source>
</evidence>
<name>A0A858C121_9FIRM</name>
<dbReference type="NCBIfam" id="TIGR02937">
    <property type="entry name" value="sigma70-ECF"/>
    <property type="match status" value="1"/>
</dbReference>
<dbReference type="PANTHER" id="PTHR43133">
    <property type="entry name" value="RNA POLYMERASE ECF-TYPE SIGMA FACTO"/>
    <property type="match status" value="1"/>
</dbReference>
<dbReference type="AlphaFoldDB" id="A0A858C121"/>
<dbReference type="InterPro" id="IPR014284">
    <property type="entry name" value="RNA_pol_sigma-70_dom"/>
</dbReference>
<proteinExistence type="inferred from homology"/>
<feature type="domain" description="RNA polymerase sigma-70 region 2" evidence="6">
    <location>
        <begin position="4"/>
        <end position="72"/>
    </location>
</feature>
<dbReference type="Pfam" id="PF08281">
    <property type="entry name" value="Sigma70_r4_2"/>
    <property type="match status" value="1"/>
</dbReference>
<dbReference type="RefSeq" id="WP_163068019.1">
    <property type="nucleotide sequence ID" value="NZ_CP048649.1"/>
</dbReference>
<dbReference type="Pfam" id="PF04542">
    <property type="entry name" value="Sigma70_r2"/>
    <property type="match status" value="1"/>
</dbReference>
<dbReference type="SUPFAM" id="SSF88946">
    <property type="entry name" value="Sigma2 domain of RNA polymerase sigma factors"/>
    <property type="match status" value="1"/>
</dbReference>
<evidence type="ECO:0000256" key="4">
    <source>
        <dbReference type="ARBA" id="ARBA00023125"/>
    </source>
</evidence>
<dbReference type="InterPro" id="IPR007627">
    <property type="entry name" value="RNA_pol_sigma70_r2"/>
</dbReference>
<evidence type="ECO:0000256" key="2">
    <source>
        <dbReference type="ARBA" id="ARBA00023015"/>
    </source>
</evidence>
<feature type="domain" description="RNA polymerase sigma factor 70 region 4 type 2" evidence="7">
    <location>
        <begin position="100"/>
        <end position="151"/>
    </location>
</feature>
<dbReference type="GO" id="GO:0006352">
    <property type="term" value="P:DNA-templated transcription initiation"/>
    <property type="evidence" value="ECO:0007669"/>
    <property type="project" value="InterPro"/>
</dbReference>
<dbReference type="Gene3D" id="1.10.1740.10">
    <property type="match status" value="1"/>
</dbReference>
<dbReference type="InterPro" id="IPR039425">
    <property type="entry name" value="RNA_pol_sigma-70-like"/>
</dbReference>
<dbReference type="GO" id="GO:0016987">
    <property type="term" value="F:sigma factor activity"/>
    <property type="evidence" value="ECO:0007669"/>
    <property type="project" value="UniProtKB-KW"/>
</dbReference>
<dbReference type="InterPro" id="IPR013249">
    <property type="entry name" value="RNA_pol_sigma70_r4_t2"/>
</dbReference>
<evidence type="ECO:0000256" key="3">
    <source>
        <dbReference type="ARBA" id="ARBA00023082"/>
    </source>
</evidence>
<reference evidence="8 9" key="1">
    <citation type="submission" date="2020-02" db="EMBL/GenBank/DDBJ databases">
        <authorList>
            <person name="Kim Y.B."/>
            <person name="Roh S.W."/>
        </authorList>
    </citation>
    <scope>NUCLEOTIDE SEQUENCE [LARGE SCALE GENOMIC DNA]</scope>
    <source>
        <strain evidence="8 9">DSM 103574</strain>
    </source>
</reference>
<evidence type="ECO:0000313" key="9">
    <source>
        <dbReference type="Proteomes" id="UP000466848"/>
    </source>
</evidence>
<accession>A0A858C121</accession>
<dbReference type="Proteomes" id="UP000466848">
    <property type="component" value="Chromosome"/>
</dbReference>
<organism evidence="8 9">
    <name type="scientific">Aminipila butyrica</name>
    <dbReference type="NCBI Taxonomy" id="433296"/>
    <lineage>
        <taxon>Bacteria</taxon>
        <taxon>Bacillati</taxon>
        <taxon>Bacillota</taxon>
        <taxon>Clostridia</taxon>
        <taxon>Peptostreptococcales</taxon>
        <taxon>Anaerovoracaceae</taxon>
        <taxon>Aminipila</taxon>
    </lineage>
</organism>
<dbReference type="KEGG" id="abut:Ami103574_13890"/>
<dbReference type="EMBL" id="CP048649">
    <property type="protein sequence ID" value="QIB70784.1"/>
    <property type="molecule type" value="Genomic_DNA"/>
</dbReference>
<evidence type="ECO:0000313" key="8">
    <source>
        <dbReference type="EMBL" id="QIB70784.1"/>
    </source>
</evidence>
<dbReference type="PANTHER" id="PTHR43133:SF52">
    <property type="entry name" value="ECF RNA POLYMERASE SIGMA FACTOR SIGL"/>
    <property type="match status" value="1"/>
</dbReference>